<sequence length="256" mass="28935">MENGGEYLRRVALKDEWILNLLRVLIRFTEGFEVEDHRRAECMITTLLSQQYRWRGVDFTWCNVNVSVKFPGLDMTNMPFLASLSLHVELPMRAIISIAQSSRLKTLDLFGNFDLSVIGEPLCLIGSKIEFSFKYGYTGSRAVETSLDILKNAPFLTRFDARSTSSLVYSNRSSHHPRLILPSLRAVKLEDGEVPATFLDSVISPSLEALYYASSVKKGLLFNFFLRSKPPSTFLALHDKCAGEDDILGILWITLS</sequence>
<dbReference type="AlphaFoldDB" id="A0A9Q5NE70"/>
<evidence type="ECO:0000313" key="1">
    <source>
        <dbReference type="EMBL" id="OCB90694.1"/>
    </source>
</evidence>
<dbReference type="EMBL" id="LNZH02000121">
    <property type="protein sequence ID" value="OCB90694.1"/>
    <property type="molecule type" value="Genomic_DNA"/>
</dbReference>
<keyword evidence="2" id="KW-1185">Reference proteome</keyword>
<proteinExistence type="predicted"/>
<accession>A0A9Q5NE70</accession>
<comment type="caution">
    <text evidence="1">The sequence shown here is derived from an EMBL/GenBank/DDBJ whole genome shotgun (WGS) entry which is preliminary data.</text>
</comment>
<organism evidence="1 2">
    <name type="scientific">Sanghuangporus baumii</name>
    <name type="common">Phellinus baumii</name>
    <dbReference type="NCBI Taxonomy" id="108892"/>
    <lineage>
        <taxon>Eukaryota</taxon>
        <taxon>Fungi</taxon>
        <taxon>Dikarya</taxon>
        <taxon>Basidiomycota</taxon>
        <taxon>Agaricomycotina</taxon>
        <taxon>Agaricomycetes</taxon>
        <taxon>Hymenochaetales</taxon>
        <taxon>Hymenochaetaceae</taxon>
        <taxon>Sanghuangporus</taxon>
    </lineage>
</organism>
<evidence type="ECO:0000313" key="2">
    <source>
        <dbReference type="Proteomes" id="UP000757232"/>
    </source>
</evidence>
<dbReference type="Proteomes" id="UP000757232">
    <property type="component" value="Unassembled WGS sequence"/>
</dbReference>
<reference evidence="1" key="1">
    <citation type="submission" date="2016-06" db="EMBL/GenBank/DDBJ databases">
        <title>Draft Genome sequence of the fungus Inonotus baumii.</title>
        <authorList>
            <person name="Zhu H."/>
            <person name="Lin W."/>
        </authorList>
    </citation>
    <scope>NUCLEOTIDE SEQUENCE</scope>
    <source>
        <strain evidence="1">821</strain>
    </source>
</reference>
<protein>
    <submittedName>
        <fullName evidence="1">Uncharacterized protein</fullName>
    </submittedName>
</protein>
<gene>
    <name evidence="1" type="ORF">A7U60_g2056</name>
</gene>
<name>A0A9Q5NE70_SANBA</name>